<evidence type="ECO:0000256" key="1">
    <source>
        <dbReference type="ARBA" id="ARBA00001947"/>
    </source>
</evidence>
<evidence type="ECO:0000256" key="6">
    <source>
        <dbReference type="ARBA" id="ARBA00022833"/>
    </source>
</evidence>
<dbReference type="EMBL" id="CAADRM010000128">
    <property type="protein sequence ID" value="VFU17175.1"/>
    <property type="molecule type" value="Genomic_DNA"/>
</dbReference>
<comment type="similarity">
    <text evidence="2">Belongs to the peptidase M54 family.</text>
</comment>
<name>A0A485M4M9_9ZZZZ</name>
<comment type="function">
    <text evidence="8">Probable zinc metalloprotease.</text>
</comment>
<dbReference type="PANTHER" id="PTHR32205">
    <property type="entry name" value="ARCHAEMETZINCIN-2-RELATED"/>
    <property type="match status" value="1"/>
</dbReference>
<organism evidence="11">
    <name type="scientific">anaerobic digester metagenome</name>
    <dbReference type="NCBI Taxonomy" id="1263854"/>
    <lineage>
        <taxon>unclassified sequences</taxon>
        <taxon>metagenomes</taxon>
        <taxon>ecological metagenomes</taxon>
    </lineage>
</organism>
<evidence type="ECO:0000256" key="7">
    <source>
        <dbReference type="ARBA" id="ARBA00023049"/>
    </source>
</evidence>
<keyword evidence="5" id="KW-0378">Hydrolase</keyword>
<protein>
    <recommendedName>
        <fullName evidence="9">Archaemetzincin-2</fullName>
    </recommendedName>
    <alternativeName>
        <fullName evidence="10">Archeobacterial metalloproteinase-like protein 2</fullName>
    </alternativeName>
</protein>
<dbReference type="GO" id="GO:0006508">
    <property type="term" value="P:proteolysis"/>
    <property type="evidence" value="ECO:0007669"/>
    <property type="project" value="UniProtKB-KW"/>
</dbReference>
<evidence type="ECO:0000256" key="3">
    <source>
        <dbReference type="ARBA" id="ARBA00022670"/>
    </source>
</evidence>
<keyword evidence="4" id="KW-0479">Metal-binding</keyword>
<evidence type="ECO:0000313" key="11">
    <source>
        <dbReference type="EMBL" id="VFU17175.1"/>
    </source>
</evidence>
<evidence type="ECO:0000256" key="2">
    <source>
        <dbReference type="ARBA" id="ARBA00006954"/>
    </source>
</evidence>
<dbReference type="SUPFAM" id="SSF55486">
    <property type="entry name" value="Metalloproteases ('zincins'), catalytic domain"/>
    <property type="match status" value="1"/>
</dbReference>
<keyword evidence="7" id="KW-0482">Metalloprotease</keyword>
<dbReference type="CDD" id="cd11375">
    <property type="entry name" value="Peptidase_M54"/>
    <property type="match status" value="1"/>
</dbReference>
<dbReference type="InterPro" id="IPR052009">
    <property type="entry name" value="Archaemetzincin"/>
</dbReference>
<dbReference type="Gene3D" id="3.40.390.10">
    <property type="entry name" value="Collagenase (Catalytic Domain)"/>
    <property type="match status" value="1"/>
</dbReference>
<evidence type="ECO:0000256" key="5">
    <source>
        <dbReference type="ARBA" id="ARBA00022801"/>
    </source>
</evidence>
<evidence type="ECO:0000256" key="4">
    <source>
        <dbReference type="ARBA" id="ARBA00022723"/>
    </source>
</evidence>
<evidence type="ECO:0000256" key="8">
    <source>
        <dbReference type="ARBA" id="ARBA00024316"/>
    </source>
</evidence>
<proteinExistence type="inferred from homology"/>
<keyword evidence="3" id="KW-0645">Protease</keyword>
<reference evidence="11" key="1">
    <citation type="submission" date="2019-03" db="EMBL/GenBank/DDBJ databases">
        <authorList>
            <person name="Hao L."/>
        </authorList>
    </citation>
    <scope>NUCLEOTIDE SEQUENCE</scope>
</reference>
<accession>A0A485M4M9</accession>
<dbReference type="GO" id="GO:0046872">
    <property type="term" value="F:metal ion binding"/>
    <property type="evidence" value="ECO:0007669"/>
    <property type="project" value="UniProtKB-KW"/>
</dbReference>
<keyword evidence="6" id="KW-0862">Zinc</keyword>
<evidence type="ECO:0000256" key="10">
    <source>
        <dbReference type="ARBA" id="ARBA00043240"/>
    </source>
</evidence>
<dbReference type="PANTHER" id="PTHR32205:SF5">
    <property type="entry name" value="ARCHAEMETZINCIN-2"/>
    <property type="match status" value="1"/>
</dbReference>
<sequence>MAFRAPDHKEIERAIGNEPGLPLFLRRALTPGDDFEPIPLPHPGDWLSVQQEPGQGFHEFVASHPRKPDGRKRRIYLTPLGEFPDESGPSLQMLKDCAEAYFMMDVRVTPQVDVNPGRFTSRINPVTQNFQVLSLDVLVYLRQHMPKDAFCTLAFTMEDLYPEENWNFVFGQASLNTGVGVFSFARYDPAFYGHARKEGYRPLLNMRCCKVLVHEIAHMFSLAHCTFFHCLMNGSNHLAESDARPMHLCPVCLHKLQYSIGFNVMECYQKIFHFHRNYGFDREAQWVSRRLEYILGT</sequence>
<dbReference type="GO" id="GO:0008237">
    <property type="term" value="F:metallopeptidase activity"/>
    <property type="evidence" value="ECO:0007669"/>
    <property type="project" value="UniProtKB-KW"/>
</dbReference>
<dbReference type="Pfam" id="PF07998">
    <property type="entry name" value="Peptidase_M54"/>
    <property type="match status" value="1"/>
</dbReference>
<comment type="cofactor">
    <cofactor evidence="1">
        <name>Zn(2+)</name>
        <dbReference type="ChEBI" id="CHEBI:29105"/>
    </cofactor>
</comment>
<dbReference type="AlphaFoldDB" id="A0A485M4M9"/>
<evidence type="ECO:0000256" key="9">
    <source>
        <dbReference type="ARBA" id="ARBA00040634"/>
    </source>
</evidence>
<dbReference type="InterPro" id="IPR024079">
    <property type="entry name" value="MetalloPept_cat_dom_sf"/>
</dbReference>
<gene>
    <name evidence="11" type="ORF">SCFA_620028</name>
</gene>
<dbReference type="InterPro" id="IPR012962">
    <property type="entry name" value="Pept_M54_archaemetzincn"/>
</dbReference>